<name>A0A5J4RMF5_9ZZZZ</name>
<accession>A0A5J4RMF5</accession>
<comment type="caution">
    <text evidence="1">The sequence shown here is derived from an EMBL/GenBank/DDBJ whole genome shotgun (WGS) entry which is preliminary data.</text>
</comment>
<proteinExistence type="predicted"/>
<evidence type="ECO:0000313" key="1">
    <source>
        <dbReference type="EMBL" id="KAA6334839.1"/>
    </source>
</evidence>
<organism evidence="1">
    <name type="scientific">termite gut metagenome</name>
    <dbReference type="NCBI Taxonomy" id="433724"/>
    <lineage>
        <taxon>unclassified sequences</taxon>
        <taxon>metagenomes</taxon>
        <taxon>organismal metagenomes</taxon>
    </lineage>
</organism>
<dbReference type="EMBL" id="SNRY01000955">
    <property type="protein sequence ID" value="KAA6334839.1"/>
    <property type="molecule type" value="Genomic_DNA"/>
</dbReference>
<dbReference type="AlphaFoldDB" id="A0A5J4RMF5"/>
<sequence>MKKIKIETEVYNVPESWKDISLKHYETFCDFIIENKINEIQLVSKVSSIPFTVLADLPLSFYTDILNTILFIFQNIQYKPLSYIKDDEGNVYYVNTKEELTLAQYVDIENVYETESNENKLSEVLAICCLKKDEKYRTELLEVRKEMFSNMSMDKLFPVLTFFLQLDRKLQKCIEIYSRIQERINKFQDSIKSSPKSGDGKN</sequence>
<protein>
    <submittedName>
        <fullName evidence="1">Uncharacterized protein</fullName>
    </submittedName>
</protein>
<gene>
    <name evidence="1" type="ORF">EZS27_016881</name>
</gene>
<reference evidence="1" key="1">
    <citation type="submission" date="2019-03" db="EMBL/GenBank/DDBJ databases">
        <title>Single cell metagenomics reveals metabolic interactions within the superorganism composed of flagellate Streblomastix strix and complex community of Bacteroidetes bacteria on its surface.</title>
        <authorList>
            <person name="Treitli S.C."/>
            <person name="Kolisko M."/>
            <person name="Husnik F."/>
            <person name="Keeling P."/>
            <person name="Hampl V."/>
        </authorList>
    </citation>
    <scope>NUCLEOTIDE SEQUENCE</scope>
    <source>
        <strain evidence="1">STM</strain>
    </source>
</reference>